<dbReference type="STRING" id="3469.A0A4Y7JDJ8"/>
<gene>
    <name evidence="3" type="ORF">C5167_005281</name>
</gene>
<dbReference type="Proteomes" id="UP000316621">
    <property type="component" value="Chromosome 4"/>
</dbReference>
<dbReference type="Gramene" id="RZC57971">
    <property type="protein sequence ID" value="RZC57971"/>
    <property type="gene ID" value="C5167_005281"/>
</dbReference>
<dbReference type="InterPro" id="IPR006671">
    <property type="entry name" value="Cyclin_N"/>
</dbReference>
<organism evidence="3 4">
    <name type="scientific">Papaver somniferum</name>
    <name type="common">Opium poppy</name>
    <dbReference type="NCBI Taxonomy" id="3469"/>
    <lineage>
        <taxon>Eukaryota</taxon>
        <taxon>Viridiplantae</taxon>
        <taxon>Streptophyta</taxon>
        <taxon>Embryophyta</taxon>
        <taxon>Tracheophyta</taxon>
        <taxon>Spermatophyta</taxon>
        <taxon>Magnoliopsida</taxon>
        <taxon>Ranunculales</taxon>
        <taxon>Papaveraceae</taxon>
        <taxon>Papaveroideae</taxon>
        <taxon>Papaver</taxon>
    </lineage>
</organism>
<keyword evidence="1" id="KW-0812">Transmembrane</keyword>
<keyword evidence="1" id="KW-1133">Transmembrane helix</keyword>
<dbReference type="Pfam" id="PF00134">
    <property type="entry name" value="Cyclin_N"/>
    <property type="match status" value="1"/>
</dbReference>
<protein>
    <recommendedName>
        <fullName evidence="2">Cyclin N-terminal domain-containing protein</fullName>
    </recommendedName>
</protein>
<dbReference type="Gene3D" id="1.10.472.10">
    <property type="entry name" value="Cyclin-like"/>
    <property type="match status" value="1"/>
</dbReference>
<evidence type="ECO:0000259" key="2">
    <source>
        <dbReference type="Pfam" id="PF00134"/>
    </source>
</evidence>
<accession>A0A4Y7JDJ8</accession>
<keyword evidence="1" id="KW-0472">Membrane</keyword>
<dbReference type="InterPro" id="IPR036915">
    <property type="entry name" value="Cyclin-like_sf"/>
</dbReference>
<dbReference type="OMA" id="EFPVLAW"/>
<keyword evidence="4" id="KW-1185">Reference proteome</keyword>
<feature type="transmembrane region" description="Helical" evidence="1">
    <location>
        <begin position="189"/>
        <end position="209"/>
    </location>
</feature>
<proteinExistence type="predicted"/>
<dbReference type="EMBL" id="CM010718">
    <property type="protein sequence ID" value="RZC57971.1"/>
    <property type="molecule type" value="Genomic_DNA"/>
</dbReference>
<dbReference type="SUPFAM" id="SSF47954">
    <property type="entry name" value="Cyclin-like"/>
    <property type="match status" value="1"/>
</dbReference>
<reference evidence="3 4" key="1">
    <citation type="journal article" date="2018" name="Science">
        <title>The opium poppy genome and morphinan production.</title>
        <authorList>
            <person name="Guo L."/>
            <person name="Winzer T."/>
            <person name="Yang X."/>
            <person name="Li Y."/>
            <person name="Ning Z."/>
            <person name="He Z."/>
            <person name="Teodor R."/>
            <person name="Lu Y."/>
            <person name="Bowser T.A."/>
            <person name="Graham I.A."/>
            <person name="Ye K."/>
        </authorList>
    </citation>
    <scope>NUCLEOTIDE SEQUENCE [LARGE SCALE GENOMIC DNA]</scope>
    <source>
        <strain evidence="4">cv. HN1</strain>
        <tissue evidence="3">Leaves</tissue>
    </source>
</reference>
<name>A0A4Y7JDJ8_PAPSO</name>
<evidence type="ECO:0000256" key="1">
    <source>
        <dbReference type="SAM" id="Phobius"/>
    </source>
</evidence>
<evidence type="ECO:0000313" key="3">
    <source>
        <dbReference type="EMBL" id="RZC57971.1"/>
    </source>
</evidence>
<feature type="domain" description="Cyclin N-terminal" evidence="2">
    <location>
        <begin position="70"/>
        <end position="135"/>
    </location>
</feature>
<evidence type="ECO:0000313" key="4">
    <source>
        <dbReference type="Proteomes" id="UP000316621"/>
    </source>
</evidence>
<dbReference type="AlphaFoldDB" id="A0A4Y7JDJ8"/>
<sequence>MNAELRRSAVEFLIVSSLQLGVTPVVKYTALSIFVERFLPSIKNNNSTKLCGGVKSRSLRKKHGDNWLLQPLRQCNLQLFALVSVWVSSKIHDTRPLSVQSLKSLGDVAIKEQHYTTRDFLEAEVVLLQVLDFEIGASNVAYVFLEDFLIRLRKLARVGDLVKLKACMDIMDVLYETEETSVLYNSPDFLAAAILACFFLMLSVASYVISVPKQEHEFPLLSWVKFVSSFKEEDTLELARTILQHVLKQTTQETCQLWEGKG</sequence>